<dbReference type="InterPro" id="IPR034164">
    <property type="entry name" value="Pepsin-like_dom"/>
</dbReference>
<dbReference type="GO" id="GO:0006508">
    <property type="term" value="P:proteolysis"/>
    <property type="evidence" value="ECO:0007669"/>
    <property type="project" value="UniProtKB-KW"/>
</dbReference>
<dbReference type="PROSITE" id="PS51767">
    <property type="entry name" value="PEPTIDASE_A1"/>
    <property type="match status" value="1"/>
</dbReference>
<sequence length="499" mass="54887">MSVLNLPALYTKPSSSFQQQLGLAISRYSLFPFLNKNDSLPDLLPYVRQNLPKVLACSVEKARKDFGKKKPMKFKKRLLNIFTSGILGSATKIIEDVTQLGNFMLNGLQEGNLPGKNYILRDSAWGTSIVKTNGLKGDTAWSTEIYFGSDSQPLRMNIDSGSSDLFLFDPGCRNCEFKNHSSFNHHNSITFKVIHNSNFSSSYADGSIVDGYLARDTVSLNGNIFINKQILGMATKASEHWKRMAVDGLVGIGPDSLTTFNVSGNRGLFTQMIANNQLKEPVVGIALVKESFGNSNSGTFSFGAIDERWILPGELLTWRNVTSRNFWGVDLSGIYVNRKNLMTSVDPPRAIIDTGTSLTLVTEALATKIHSLIPGAQVDPSSGVWLVPCSIRGPHGNKQSREVKGTSITQQTIPKSIFFEFGKGKEKFGIPTADLAYEVVKNYSDNGIEMCYSGIQMGGDNFVILGDLFLKNNYVALKYEEKGKKSVGFANRTDIGPME</sequence>
<evidence type="ECO:0000256" key="2">
    <source>
        <dbReference type="ARBA" id="ARBA00022750"/>
    </source>
</evidence>
<dbReference type="SUPFAM" id="SSF50630">
    <property type="entry name" value="Acid proteases"/>
    <property type="match status" value="1"/>
</dbReference>
<dbReference type="AlphaFoldDB" id="A0AAV0AKF5"/>
<reference evidence="6" key="1">
    <citation type="submission" date="2022-06" db="EMBL/GenBank/DDBJ databases">
        <authorList>
            <consortium name="SYNGENTA / RWTH Aachen University"/>
        </authorList>
    </citation>
    <scope>NUCLEOTIDE SEQUENCE</scope>
</reference>
<feature type="domain" description="Peptidase A1" evidence="5">
    <location>
        <begin position="141"/>
        <end position="490"/>
    </location>
</feature>
<dbReference type="InterPro" id="IPR033121">
    <property type="entry name" value="PEPTIDASE_A1"/>
</dbReference>
<proteinExistence type="inferred from homology"/>
<evidence type="ECO:0000313" key="6">
    <source>
        <dbReference type="EMBL" id="CAH7668094.1"/>
    </source>
</evidence>
<dbReference type="GO" id="GO:0004190">
    <property type="term" value="F:aspartic-type endopeptidase activity"/>
    <property type="evidence" value="ECO:0007669"/>
    <property type="project" value="UniProtKB-KW"/>
</dbReference>
<dbReference type="Gene3D" id="2.40.70.10">
    <property type="entry name" value="Acid Proteases"/>
    <property type="match status" value="2"/>
</dbReference>
<keyword evidence="7" id="KW-1185">Reference proteome</keyword>
<comment type="similarity">
    <text evidence="1 4">Belongs to the peptidase A1 family.</text>
</comment>
<evidence type="ECO:0000313" key="7">
    <source>
        <dbReference type="Proteomes" id="UP001153365"/>
    </source>
</evidence>
<evidence type="ECO:0000256" key="4">
    <source>
        <dbReference type="RuleBase" id="RU000454"/>
    </source>
</evidence>
<dbReference type="PROSITE" id="PS00141">
    <property type="entry name" value="ASP_PROTEASE"/>
    <property type="match status" value="1"/>
</dbReference>
<dbReference type="EMBL" id="CALTRL010000438">
    <property type="protein sequence ID" value="CAH7668094.1"/>
    <property type="molecule type" value="Genomic_DNA"/>
</dbReference>
<gene>
    <name evidence="6" type="ORF">PPACK8108_LOCUS2568</name>
</gene>
<feature type="active site" evidence="3">
    <location>
        <position position="159"/>
    </location>
</feature>
<keyword evidence="4" id="KW-0645">Protease</keyword>
<dbReference type="Pfam" id="PF00026">
    <property type="entry name" value="Asp"/>
    <property type="match status" value="1"/>
</dbReference>
<evidence type="ECO:0000259" key="5">
    <source>
        <dbReference type="PROSITE" id="PS51767"/>
    </source>
</evidence>
<dbReference type="Proteomes" id="UP001153365">
    <property type="component" value="Unassembled WGS sequence"/>
</dbReference>
<name>A0AAV0AKF5_PHAPC</name>
<dbReference type="InterPro" id="IPR001461">
    <property type="entry name" value="Aspartic_peptidase_A1"/>
</dbReference>
<dbReference type="PRINTS" id="PR00792">
    <property type="entry name" value="PEPSIN"/>
</dbReference>
<protein>
    <submittedName>
        <fullName evidence="6">Aspartic peptidase domain-containing protein</fullName>
    </submittedName>
</protein>
<keyword evidence="4" id="KW-0378">Hydrolase</keyword>
<evidence type="ECO:0000256" key="3">
    <source>
        <dbReference type="PIRSR" id="PIRSR601461-1"/>
    </source>
</evidence>
<dbReference type="CDD" id="cd05471">
    <property type="entry name" value="pepsin_like"/>
    <property type="match status" value="1"/>
</dbReference>
<organism evidence="6 7">
    <name type="scientific">Phakopsora pachyrhizi</name>
    <name type="common">Asian soybean rust disease fungus</name>
    <dbReference type="NCBI Taxonomy" id="170000"/>
    <lineage>
        <taxon>Eukaryota</taxon>
        <taxon>Fungi</taxon>
        <taxon>Dikarya</taxon>
        <taxon>Basidiomycota</taxon>
        <taxon>Pucciniomycotina</taxon>
        <taxon>Pucciniomycetes</taxon>
        <taxon>Pucciniales</taxon>
        <taxon>Phakopsoraceae</taxon>
        <taxon>Phakopsora</taxon>
    </lineage>
</organism>
<comment type="caution">
    <text evidence="6">The sequence shown here is derived from an EMBL/GenBank/DDBJ whole genome shotgun (WGS) entry which is preliminary data.</text>
</comment>
<feature type="active site" evidence="3">
    <location>
        <position position="353"/>
    </location>
</feature>
<dbReference type="InterPro" id="IPR021109">
    <property type="entry name" value="Peptidase_aspartic_dom_sf"/>
</dbReference>
<dbReference type="PANTHER" id="PTHR47966">
    <property type="entry name" value="BETA-SITE APP-CLEAVING ENZYME, ISOFORM A-RELATED"/>
    <property type="match status" value="1"/>
</dbReference>
<dbReference type="InterPro" id="IPR001969">
    <property type="entry name" value="Aspartic_peptidase_AS"/>
</dbReference>
<dbReference type="PANTHER" id="PTHR47966:SF6">
    <property type="entry name" value="PEPTIDASE A1 DOMAIN-CONTAINING PROTEIN"/>
    <property type="match status" value="1"/>
</dbReference>
<evidence type="ECO:0000256" key="1">
    <source>
        <dbReference type="ARBA" id="ARBA00007447"/>
    </source>
</evidence>
<accession>A0AAV0AKF5</accession>
<keyword evidence="2 4" id="KW-0064">Aspartyl protease</keyword>